<evidence type="ECO:0000313" key="4">
    <source>
        <dbReference type="EMBL" id="MYD89217.1"/>
    </source>
</evidence>
<name>A0A6B1DPL7_9CHLR</name>
<dbReference type="GO" id="GO:0005524">
    <property type="term" value="F:ATP binding"/>
    <property type="evidence" value="ECO:0007669"/>
    <property type="project" value="UniProtKB-KW"/>
</dbReference>
<sequence>MKEKVLSFNQVTAAYFDEPVLEDVTLAVYSQETVGVVGRNGSGKSTLLKCLTGIHGADAGSVVRDRPVRFGYLPQEAELPRSATVLEAMQGALPELDRVEVELQEVEASMGLEEVYGDPARLEAAIARQDTLVARYAELGGPSFQRTIEATLRQVGLAEDSFGLRVSDLSGGQKKLLALARILVGRPDFLVLDEPDNHLDLRGKQLLERIIGAFSGGVAIVSHDRYLLDLIVDSIIELERHRVFVWLGNYSEYVIQKEVAVASQARHYQAQQKEIKRLEESAKRLLTWGAVFDNPKFITRGKSILKRIDRIDRIDAPVTDSETMDLTLQYRRGSEKVLELTNVSFTFPDTGVRLFDRADLLVWKGERVAIVGPNGAGKSLLLNLIRGQLQPTGGTIKLGPSLKLGFYDQEHGNLDYRLNLVDTVRRDHSMTEATAVSFLRKFQFGYRQCLDPVGALSGGERSRLQMALMMLQQPNFLILDEPTNNLDIQSAEILEEVLLGFGGAILMVSHDRYFLDRLADRVVVLQNGALREFPGTFGDYLTNLAGSRKRNSGPRRQPVRTS</sequence>
<dbReference type="InterPro" id="IPR051309">
    <property type="entry name" value="ABCF_ATPase"/>
</dbReference>
<dbReference type="Gene3D" id="3.40.50.300">
    <property type="entry name" value="P-loop containing nucleotide triphosphate hydrolases"/>
    <property type="match status" value="2"/>
</dbReference>
<evidence type="ECO:0000256" key="1">
    <source>
        <dbReference type="ARBA" id="ARBA00022741"/>
    </source>
</evidence>
<dbReference type="PROSITE" id="PS50893">
    <property type="entry name" value="ABC_TRANSPORTER_2"/>
    <property type="match status" value="2"/>
</dbReference>
<dbReference type="InterPro" id="IPR003593">
    <property type="entry name" value="AAA+_ATPase"/>
</dbReference>
<dbReference type="SUPFAM" id="SSF52540">
    <property type="entry name" value="P-loop containing nucleoside triphosphate hydrolases"/>
    <property type="match status" value="2"/>
</dbReference>
<dbReference type="CDD" id="cd03221">
    <property type="entry name" value="ABCF_EF-3"/>
    <property type="match status" value="2"/>
</dbReference>
<dbReference type="GO" id="GO:0016887">
    <property type="term" value="F:ATP hydrolysis activity"/>
    <property type="evidence" value="ECO:0007669"/>
    <property type="project" value="InterPro"/>
</dbReference>
<gene>
    <name evidence="4" type="ORF">F4Y08_02595</name>
</gene>
<dbReference type="EMBL" id="VXPY01000013">
    <property type="protein sequence ID" value="MYD89217.1"/>
    <property type="molecule type" value="Genomic_DNA"/>
</dbReference>
<accession>A0A6B1DPL7</accession>
<keyword evidence="1" id="KW-0547">Nucleotide-binding</keyword>
<dbReference type="InterPro" id="IPR032781">
    <property type="entry name" value="ABC_tran_Xtn"/>
</dbReference>
<dbReference type="AlphaFoldDB" id="A0A6B1DPL7"/>
<dbReference type="Pfam" id="PF00005">
    <property type="entry name" value="ABC_tran"/>
    <property type="match status" value="2"/>
</dbReference>
<evidence type="ECO:0000256" key="2">
    <source>
        <dbReference type="ARBA" id="ARBA00022840"/>
    </source>
</evidence>
<dbReference type="InterPro" id="IPR017871">
    <property type="entry name" value="ABC_transporter-like_CS"/>
</dbReference>
<proteinExistence type="predicted"/>
<comment type="caution">
    <text evidence="4">The sequence shown here is derived from an EMBL/GenBank/DDBJ whole genome shotgun (WGS) entry which is preliminary data.</text>
</comment>
<feature type="domain" description="ABC transporter" evidence="3">
    <location>
        <begin position="338"/>
        <end position="552"/>
    </location>
</feature>
<dbReference type="PANTHER" id="PTHR42855">
    <property type="entry name" value="ABC TRANSPORTER ATP-BINDING SUBUNIT"/>
    <property type="match status" value="1"/>
</dbReference>
<protein>
    <submittedName>
        <fullName evidence="4">ABC-F family ATP-binding cassette domain-containing protein</fullName>
    </submittedName>
</protein>
<dbReference type="FunFam" id="3.40.50.300:FF:000011">
    <property type="entry name" value="Putative ABC transporter ATP-binding component"/>
    <property type="match status" value="1"/>
</dbReference>
<dbReference type="InterPro" id="IPR003439">
    <property type="entry name" value="ABC_transporter-like_ATP-bd"/>
</dbReference>
<reference evidence="4" key="1">
    <citation type="submission" date="2019-09" db="EMBL/GenBank/DDBJ databases">
        <title>Characterisation of the sponge microbiome using genome-centric metagenomics.</title>
        <authorList>
            <person name="Engelberts J.P."/>
            <person name="Robbins S.J."/>
            <person name="De Goeij J.M."/>
            <person name="Aranda M."/>
            <person name="Bell S.C."/>
            <person name="Webster N.S."/>
        </authorList>
    </citation>
    <scope>NUCLEOTIDE SEQUENCE</scope>
    <source>
        <strain evidence="4">SB0662_bin_9</strain>
    </source>
</reference>
<feature type="domain" description="ABC transporter" evidence="3">
    <location>
        <begin position="6"/>
        <end position="265"/>
    </location>
</feature>
<organism evidence="4">
    <name type="scientific">Caldilineaceae bacterium SB0662_bin_9</name>
    <dbReference type="NCBI Taxonomy" id="2605258"/>
    <lineage>
        <taxon>Bacteria</taxon>
        <taxon>Bacillati</taxon>
        <taxon>Chloroflexota</taxon>
        <taxon>Caldilineae</taxon>
        <taxon>Caldilineales</taxon>
        <taxon>Caldilineaceae</taxon>
    </lineage>
</organism>
<keyword evidence="2 4" id="KW-0067">ATP-binding</keyword>
<dbReference type="PROSITE" id="PS00211">
    <property type="entry name" value="ABC_TRANSPORTER_1"/>
    <property type="match status" value="2"/>
</dbReference>
<dbReference type="PANTHER" id="PTHR42855:SF2">
    <property type="entry name" value="DRUG RESISTANCE ABC TRANSPORTER,ATP-BINDING PROTEIN"/>
    <property type="match status" value="1"/>
</dbReference>
<dbReference type="InterPro" id="IPR027417">
    <property type="entry name" value="P-loop_NTPase"/>
</dbReference>
<evidence type="ECO:0000259" key="3">
    <source>
        <dbReference type="PROSITE" id="PS50893"/>
    </source>
</evidence>
<dbReference type="SMART" id="SM00382">
    <property type="entry name" value="AAA"/>
    <property type="match status" value="2"/>
</dbReference>
<dbReference type="Pfam" id="PF12848">
    <property type="entry name" value="ABC_tran_Xtn"/>
    <property type="match status" value="1"/>
</dbReference>